<dbReference type="EMBL" id="ACOL01000054">
    <property type="protein sequence ID" value="EEQ82471.1"/>
    <property type="molecule type" value="Genomic_DNA"/>
</dbReference>
<dbReference type="OrthoDB" id="449241at2759"/>
<dbReference type="Proteomes" id="UP000009082">
    <property type="component" value="Unassembled WGS sequence"/>
</dbReference>
<accession>C4V8H6</accession>
<organism evidence="2">
    <name type="scientific">Vairimorpha ceranae (strain BRL01)</name>
    <name type="common">Microsporidian parasite</name>
    <name type="synonym">Nosema ceranae</name>
    <dbReference type="NCBI Taxonomy" id="578460"/>
    <lineage>
        <taxon>Eukaryota</taxon>
        <taxon>Fungi</taxon>
        <taxon>Fungi incertae sedis</taxon>
        <taxon>Microsporidia</taxon>
        <taxon>Nosematidae</taxon>
        <taxon>Vairimorpha</taxon>
    </lineage>
</organism>
<dbReference type="GO" id="GO:0017183">
    <property type="term" value="P:protein histidyl modification to diphthamide"/>
    <property type="evidence" value="ECO:0007669"/>
    <property type="project" value="InterPro"/>
</dbReference>
<dbReference type="STRING" id="578460.C4V8H6"/>
<proteinExistence type="predicted"/>
<name>C4V8H6_VAIC1</name>
<dbReference type="AlphaFoldDB" id="C4V8H6"/>
<dbReference type="Gene3D" id="3.40.50.11860">
    <property type="entry name" value="Diphthamide synthesis DPH1/DPH2 domain 3"/>
    <property type="match status" value="1"/>
</dbReference>
<dbReference type="VEuPathDB" id="MicrosporidiaDB:NCER_100803"/>
<gene>
    <name evidence="1" type="ORF">NCER_100803</name>
</gene>
<dbReference type="Pfam" id="PF01866">
    <property type="entry name" value="Diphthamide_syn"/>
    <property type="match status" value="1"/>
</dbReference>
<sequence length="346" mass="40554">MPALKRIFLLEKDTTQFLQIVSIFIPFMQLNWVDVFKKIENISEAFILVSKEYSNLVENIYDKIVEHKKEINLFIINADNIICSLKHKKTDLVILLGVECPEHGFENAIYLQDKLGDEEIKHINTFSNVYFDSTYLQYKSHSYIQNQELLVVTKNEAILRYFSRKMHVKPFYNFDIENRFDYLTRRINLAEIAKNNKTFAIIFVHETYLSLAVKIKKSLENRGRCGYLLFLRNIRYSRLVTIENIDTLVLIDCPAYDNFNIDVTLPILSPADVQYILSKKWDPKYEINKFDISVENCKEKDICIYQGAGKLILDSDFFGVEFSSKDDDDLEIYEGKSGIASEYTHE</sequence>
<evidence type="ECO:0008006" key="3">
    <source>
        <dbReference type="Google" id="ProtNLM"/>
    </source>
</evidence>
<evidence type="ECO:0000313" key="1">
    <source>
        <dbReference type="EMBL" id="EEQ82471.1"/>
    </source>
</evidence>
<reference evidence="2" key="1">
    <citation type="journal article" date="2009" name="PLoS Pathog.">
        <title>Genomic analyses of the microsporidian Nosema ceranae, an emergent pathogen of honey bees.</title>
        <authorList>
            <person name="Cornman R.S."/>
            <person name="Chen Y.P."/>
            <person name="Schatz M.C."/>
            <person name="Street C."/>
            <person name="Zhao Y."/>
            <person name="Desany B."/>
            <person name="Egholm M."/>
            <person name="Hutchison S."/>
            <person name="Pettis J.S."/>
            <person name="Lipkin W.I."/>
            <person name="Evans J.D."/>
        </authorList>
    </citation>
    <scope>NUCLEOTIDE SEQUENCE [LARGE SCALE GENOMIC DNA]</scope>
    <source>
        <strain evidence="2">BRL01</strain>
    </source>
</reference>
<dbReference type="InParanoid" id="C4V8H6"/>
<dbReference type="InterPro" id="IPR042265">
    <property type="entry name" value="DPH1/DPH2_3"/>
</dbReference>
<dbReference type="GO" id="GO:0090560">
    <property type="term" value="F:2-(3-amino-3-carboxypropyl)histidine synthase activity"/>
    <property type="evidence" value="ECO:0007669"/>
    <property type="project" value="InterPro"/>
</dbReference>
<evidence type="ECO:0000313" key="2">
    <source>
        <dbReference type="Proteomes" id="UP000009082"/>
    </source>
</evidence>
<dbReference type="OMA" id="DNEITIF"/>
<dbReference type="InterPro" id="IPR016435">
    <property type="entry name" value="DPH1/DPH2"/>
</dbReference>
<dbReference type="HOGENOM" id="CLU_068933_0_0_1"/>
<protein>
    <recommendedName>
        <fullName evidence="3">2-(3-amino-3-carboxypropyl)histidine synthase subunit 2</fullName>
    </recommendedName>
</protein>
<dbReference type="KEGG" id="nce:NCER_100803"/>